<dbReference type="Pfam" id="PF00023">
    <property type="entry name" value="Ank"/>
    <property type="match status" value="1"/>
</dbReference>
<evidence type="ECO:0000256" key="7">
    <source>
        <dbReference type="PROSITE-ProRule" id="PRU00023"/>
    </source>
</evidence>
<reference evidence="10" key="1">
    <citation type="submission" date="2016-02" db="EMBL/GenBank/DDBJ databases">
        <title>WGS assembly of Manihot esculenta.</title>
        <authorList>
            <person name="Bredeson J.V."/>
            <person name="Prochnik S.E."/>
            <person name="Lyons J.B."/>
            <person name="Schmutz J."/>
            <person name="Grimwood J."/>
            <person name="Vrebalov J."/>
            <person name="Bart R.S."/>
            <person name="Amuge T."/>
            <person name="Ferguson M.E."/>
            <person name="Green R."/>
            <person name="Putnam N."/>
            <person name="Stites J."/>
            <person name="Rounsley S."/>
            <person name="Rokhsar D.S."/>
        </authorList>
    </citation>
    <scope>NUCLEOTIDE SEQUENCE [LARGE SCALE GENOMIC DNA]</scope>
    <source>
        <tissue evidence="10">Leaf</tissue>
    </source>
</reference>
<keyword evidence="4 8" id="KW-1133">Transmembrane helix</keyword>
<dbReference type="SMART" id="SM00248">
    <property type="entry name" value="ANK"/>
    <property type="match status" value="6"/>
</dbReference>
<dbReference type="AlphaFoldDB" id="A0A2C9UMX4"/>
<evidence type="ECO:0000256" key="3">
    <source>
        <dbReference type="ARBA" id="ARBA00022737"/>
    </source>
</evidence>
<protein>
    <recommendedName>
        <fullName evidence="9">PGG domain-containing protein</fullName>
    </recommendedName>
</protein>
<evidence type="ECO:0000256" key="5">
    <source>
        <dbReference type="ARBA" id="ARBA00023043"/>
    </source>
</evidence>
<gene>
    <name evidence="10" type="ORF">MANES_14G151600</name>
</gene>
<dbReference type="Pfam" id="PF13962">
    <property type="entry name" value="PGG"/>
    <property type="match status" value="1"/>
</dbReference>
<proteinExistence type="predicted"/>
<sequence>MEDDLKKAAEQGIFDPFNEHLDHLDCIVTENGNTILHVHLRKLLGKKSEEFMRRVVGNCPKLLTQENCDGNAPLHIAARQGRTDVAEELIRLADDLYGGNVEAVREMLRKKNNKEETALHVAARNDKTILRKEDTQFDCYVNDSLETPLELAIENSCTHIIVRLLLEKESGLAKIENDMGWTPLHIAAFEGCSSMVSTLLNKDKSIACITTGWTALHIAALRGFKHVVNEIITKCPECCEITDDRGWNVLHFAVMSENDELLKMILENSSLAYLIIGEDNAGHTPVHLFKSLNIPLPSFILDGDTDGFILWKDSYNEIREDFTMKREERIILHLEKAKDSHLVVATLIATVTFAAAFTVPGGYISDKEDSEKGTPILIKNLAFKAFIISDAMAMVLSTSSVFIYFIMVMLGSKPKYHWLIKTAFRFIFLAMGAMVVAFVTGTCAVLAPSMELAIATCVTGLSFFLFFFYIFIRLLLYIIFCYYSI</sequence>
<dbReference type="InterPro" id="IPR026961">
    <property type="entry name" value="PGG_dom"/>
</dbReference>
<feature type="transmembrane region" description="Helical" evidence="8">
    <location>
        <begin position="453"/>
        <end position="483"/>
    </location>
</feature>
<keyword evidence="2 8" id="KW-0812">Transmembrane</keyword>
<dbReference type="Gene3D" id="1.25.40.20">
    <property type="entry name" value="Ankyrin repeat-containing domain"/>
    <property type="match status" value="3"/>
</dbReference>
<dbReference type="PROSITE" id="PS50088">
    <property type="entry name" value="ANK_REPEAT"/>
    <property type="match status" value="2"/>
</dbReference>
<evidence type="ECO:0000256" key="6">
    <source>
        <dbReference type="ARBA" id="ARBA00023136"/>
    </source>
</evidence>
<keyword evidence="5 7" id="KW-0040">ANK repeat</keyword>
<feature type="transmembrane region" description="Helical" evidence="8">
    <location>
        <begin position="342"/>
        <end position="365"/>
    </location>
</feature>
<evidence type="ECO:0000256" key="8">
    <source>
        <dbReference type="SAM" id="Phobius"/>
    </source>
</evidence>
<dbReference type="PANTHER" id="PTHR24186:SF50">
    <property type="entry name" value="ANKYRIN REPEAT-CONTAINING PROTEIN ITN1-LIKE ISOFORM X1"/>
    <property type="match status" value="1"/>
</dbReference>
<keyword evidence="3" id="KW-0677">Repeat</keyword>
<dbReference type="GO" id="GO:0016020">
    <property type="term" value="C:membrane"/>
    <property type="evidence" value="ECO:0000318"/>
    <property type="project" value="GO_Central"/>
</dbReference>
<feature type="transmembrane region" description="Helical" evidence="8">
    <location>
        <begin position="385"/>
        <end position="411"/>
    </location>
</feature>
<feature type="repeat" description="ANK" evidence="7">
    <location>
        <begin position="69"/>
        <end position="101"/>
    </location>
</feature>
<accession>A0A2C9UMX4</accession>
<name>A0A2C9UMX4_MANES</name>
<dbReference type="InterPro" id="IPR036770">
    <property type="entry name" value="Ankyrin_rpt-contain_sf"/>
</dbReference>
<dbReference type="InterPro" id="IPR002110">
    <property type="entry name" value="Ankyrin_rpt"/>
</dbReference>
<evidence type="ECO:0000256" key="1">
    <source>
        <dbReference type="ARBA" id="ARBA00004141"/>
    </source>
</evidence>
<dbReference type="STRING" id="3983.A0A2C9UMX4"/>
<evidence type="ECO:0000313" key="10">
    <source>
        <dbReference type="EMBL" id="OAY31912.1"/>
    </source>
</evidence>
<dbReference type="Pfam" id="PF12796">
    <property type="entry name" value="Ank_2"/>
    <property type="match status" value="2"/>
</dbReference>
<feature type="domain" description="PGG" evidence="9">
    <location>
        <begin position="334"/>
        <end position="445"/>
    </location>
</feature>
<evidence type="ECO:0000256" key="2">
    <source>
        <dbReference type="ARBA" id="ARBA00022692"/>
    </source>
</evidence>
<dbReference type="EMBL" id="CM004400">
    <property type="protein sequence ID" value="OAY31912.1"/>
    <property type="molecule type" value="Genomic_DNA"/>
</dbReference>
<keyword evidence="6 8" id="KW-0472">Membrane</keyword>
<evidence type="ECO:0000256" key="4">
    <source>
        <dbReference type="ARBA" id="ARBA00022989"/>
    </source>
</evidence>
<comment type="subcellular location">
    <subcellularLocation>
        <location evidence="1">Membrane</location>
        <topology evidence="1">Multi-pass membrane protein</topology>
    </subcellularLocation>
</comment>
<dbReference type="PROSITE" id="PS50297">
    <property type="entry name" value="ANK_REP_REGION"/>
    <property type="match status" value="2"/>
</dbReference>
<feature type="transmembrane region" description="Helical" evidence="8">
    <location>
        <begin position="423"/>
        <end position="447"/>
    </location>
</feature>
<feature type="repeat" description="ANK" evidence="7">
    <location>
        <begin position="179"/>
        <end position="211"/>
    </location>
</feature>
<organism evidence="10">
    <name type="scientific">Manihot esculenta</name>
    <name type="common">Cassava</name>
    <name type="synonym">Jatropha manihot</name>
    <dbReference type="NCBI Taxonomy" id="3983"/>
    <lineage>
        <taxon>Eukaryota</taxon>
        <taxon>Viridiplantae</taxon>
        <taxon>Streptophyta</taxon>
        <taxon>Embryophyta</taxon>
        <taxon>Tracheophyta</taxon>
        <taxon>Spermatophyta</taxon>
        <taxon>Magnoliopsida</taxon>
        <taxon>eudicotyledons</taxon>
        <taxon>Gunneridae</taxon>
        <taxon>Pentapetalae</taxon>
        <taxon>rosids</taxon>
        <taxon>fabids</taxon>
        <taxon>Malpighiales</taxon>
        <taxon>Euphorbiaceae</taxon>
        <taxon>Crotonoideae</taxon>
        <taxon>Manihoteae</taxon>
        <taxon>Manihot</taxon>
    </lineage>
</organism>
<evidence type="ECO:0000259" key="9">
    <source>
        <dbReference type="Pfam" id="PF13962"/>
    </source>
</evidence>
<dbReference type="SUPFAM" id="SSF48403">
    <property type="entry name" value="Ankyrin repeat"/>
    <property type="match status" value="1"/>
</dbReference>
<dbReference type="PANTHER" id="PTHR24186">
    <property type="entry name" value="PROTEIN PHOSPHATASE 1 REGULATORY SUBUNIT"/>
    <property type="match status" value="1"/>
</dbReference>